<keyword evidence="11" id="KW-1185">Reference proteome</keyword>
<comment type="subcellular location">
    <subcellularLocation>
        <location evidence="1 8">Cell membrane</location>
        <topology evidence="1 8">Multi-pass membrane protein</topology>
    </subcellularLocation>
</comment>
<evidence type="ECO:0000256" key="9">
    <source>
        <dbReference type="SAM" id="Phobius"/>
    </source>
</evidence>
<accession>A0A1B1YUF8</accession>
<feature type="transmembrane region" description="Helical" evidence="9">
    <location>
        <begin position="55"/>
        <end position="76"/>
    </location>
</feature>
<dbReference type="RefSeq" id="WP_068804642.1">
    <property type="nucleotide sequence ID" value="NZ_CP014671.1"/>
</dbReference>
<evidence type="ECO:0000256" key="5">
    <source>
        <dbReference type="ARBA" id="ARBA00022692"/>
    </source>
</evidence>
<feature type="transmembrane region" description="Helical" evidence="9">
    <location>
        <begin position="229"/>
        <end position="247"/>
    </location>
</feature>
<dbReference type="InterPro" id="IPR004706">
    <property type="entry name" value="Arsenical-R_Acr3"/>
</dbReference>
<evidence type="ECO:0000256" key="4">
    <source>
        <dbReference type="ARBA" id="ARBA00022475"/>
    </source>
</evidence>
<feature type="transmembrane region" description="Helical" evidence="9">
    <location>
        <begin position="320"/>
        <end position="342"/>
    </location>
</feature>
<dbReference type="GO" id="GO:0015105">
    <property type="term" value="F:arsenite transmembrane transporter activity"/>
    <property type="evidence" value="ECO:0007669"/>
    <property type="project" value="TreeGrafter"/>
</dbReference>
<keyword evidence="6 8" id="KW-1133">Transmembrane helix</keyword>
<feature type="transmembrane region" description="Helical" evidence="9">
    <location>
        <begin position="126"/>
        <end position="148"/>
    </location>
</feature>
<evidence type="ECO:0000256" key="8">
    <source>
        <dbReference type="PIRNR" id="PIRNR005508"/>
    </source>
</evidence>
<evidence type="ECO:0000256" key="2">
    <source>
        <dbReference type="ARBA" id="ARBA00010110"/>
    </source>
</evidence>
<dbReference type="Proteomes" id="UP000092952">
    <property type="component" value="Chromosome"/>
</dbReference>
<dbReference type="STRING" id="1810504.PG2T_09795"/>
<feature type="transmembrane region" description="Helical" evidence="9">
    <location>
        <begin position="288"/>
        <end position="314"/>
    </location>
</feature>
<evidence type="ECO:0000256" key="7">
    <source>
        <dbReference type="ARBA" id="ARBA00023136"/>
    </source>
</evidence>
<gene>
    <name evidence="10" type="ORF">PG2T_09795</name>
</gene>
<dbReference type="NCBIfam" id="TIGR00832">
    <property type="entry name" value="acr3"/>
    <property type="match status" value="1"/>
</dbReference>
<keyword evidence="3 8" id="KW-0813">Transport</keyword>
<evidence type="ECO:0000256" key="6">
    <source>
        <dbReference type="ARBA" id="ARBA00022989"/>
    </source>
</evidence>
<organism evidence="10 11">
    <name type="scientific">Immundisolibacter cernigliae</name>
    <dbReference type="NCBI Taxonomy" id="1810504"/>
    <lineage>
        <taxon>Bacteria</taxon>
        <taxon>Pseudomonadati</taxon>
        <taxon>Pseudomonadota</taxon>
        <taxon>Gammaproteobacteria</taxon>
        <taxon>Immundisolibacterales</taxon>
        <taxon>Immundisolibacteraceae</taxon>
        <taxon>Immundisolibacter</taxon>
    </lineage>
</organism>
<keyword evidence="7 8" id="KW-0472">Membrane</keyword>
<dbReference type="GO" id="GO:0005886">
    <property type="term" value="C:plasma membrane"/>
    <property type="evidence" value="ECO:0007669"/>
    <property type="project" value="UniProtKB-SubCell"/>
</dbReference>
<dbReference type="GO" id="GO:0015297">
    <property type="term" value="F:antiporter activity"/>
    <property type="evidence" value="ECO:0007669"/>
    <property type="project" value="UniProtKB-UniRule"/>
</dbReference>
<evidence type="ECO:0000256" key="3">
    <source>
        <dbReference type="ARBA" id="ARBA00022448"/>
    </source>
</evidence>
<evidence type="ECO:0000313" key="11">
    <source>
        <dbReference type="Proteomes" id="UP000092952"/>
    </source>
</evidence>
<proteinExistence type="inferred from homology"/>
<dbReference type="PANTHER" id="PTHR43057:SF1">
    <property type="entry name" value="ARSENICAL-RESISTANCE PROTEIN 3"/>
    <property type="match status" value="1"/>
</dbReference>
<sequence>MKTVCSATKASPLGVFERYLSVWVGLAMLAGTLLGNLAPAPFATLARLEYAHVNLPVAVLIWAMIFPMMVSIDFAAVRRVGERPRGLVITLVVNWLIKPFTMAGIALLFFGPIWGERVGPELAQAYIAGMILLGAAPCTAMVFVWSNLTRGDPNYTLVQVAVNDLIMVFAFAPIVALLLGVTQVTVPWGTLLLSVLLYVVIPLVAGNLTRRRLERRGGVAAVTAFTARIKPLTVVALIATVGLLFAFQARTLVERPLDIALIAVPLLVQTALIFGIAYLWARAWRVPLAVGAPAALIGTSNFFELAVAVAISLFGLHSGAALATVVGVLVEVPAMLALVALVNRSRDWYRRGAPEAA</sequence>
<dbReference type="InterPro" id="IPR002657">
    <property type="entry name" value="BilAc:Na_symport/Acr3"/>
</dbReference>
<dbReference type="GO" id="GO:0015104">
    <property type="term" value="F:antimonite transmembrane transporter activity"/>
    <property type="evidence" value="ECO:0007669"/>
    <property type="project" value="TreeGrafter"/>
</dbReference>
<dbReference type="KEGG" id="gbi:PG2T_09795"/>
<feature type="transmembrane region" description="Helical" evidence="9">
    <location>
        <begin position="160"/>
        <end position="182"/>
    </location>
</feature>
<reference evidence="11" key="1">
    <citation type="submission" date="2016-03" db="EMBL/GenBank/DDBJ databases">
        <title>Complete genome sequence of Solimmundus cernigliae, representing a novel lineage of polycyclic aromatic hydrocarbon degraders within the Gammaproteobacteria.</title>
        <authorList>
            <person name="Singleton D.R."/>
            <person name="Dickey A.N."/>
            <person name="Scholl E.H."/>
            <person name="Wright F.A."/>
            <person name="Aitken M.D."/>
        </authorList>
    </citation>
    <scope>NUCLEOTIDE SEQUENCE [LARGE SCALE GENOMIC DNA]</scope>
    <source>
        <strain evidence="11">TR3.2</strain>
    </source>
</reference>
<name>A0A1B1YUF8_9GAMM</name>
<dbReference type="OrthoDB" id="5290400at2"/>
<dbReference type="InParanoid" id="A0A1B1YUF8"/>
<dbReference type="PIRSF" id="PIRSF005508">
    <property type="entry name" value="Acr3"/>
    <property type="match status" value="1"/>
</dbReference>
<feature type="transmembrane region" description="Helical" evidence="9">
    <location>
        <begin position="20"/>
        <end position="43"/>
    </location>
</feature>
<dbReference type="PANTHER" id="PTHR43057">
    <property type="entry name" value="ARSENITE EFFLUX TRANSPORTER"/>
    <property type="match status" value="1"/>
</dbReference>
<keyword evidence="5 8" id="KW-0812">Transmembrane</keyword>
<evidence type="ECO:0000256" key="1">
    <source>
        <dbReference type="ARBA" id="ARBA00004651"/>
    </source>
</evidence>
<feature type="transmembrane region" description="Helical" evidence="9">
    <location>
        <begin position="188"/>
        <end position="208"/>
    </location>
</feature>
<dbReference type="InterPro" id="IPR038770">
    <property type="entry name" value="Na+/solute_symporter_sf"/>
</dbReference>
<protein>
    <submittedName>
        <fullName evidence="10">Arsenical-resistance protein</fullName>
    </submittedName>
</protein>
<evidence type="ECO:0000313" key="10">
    <source>
        <dbReference type="EMBL" id="ANX04441.1"/>
    </source>
</evidence>
<comment type="similarity">
    <text evidence="2 8">Belongs to the arsenical resistance-3 (ACR3) (TC 2.A.59) family.</text>
</comment>
<feature type="transmembrane region" description="Helical" evidence="9">
    <location>
        <begin position="259"/>
        <end position="281"/>
    </location>
</feature>
<feature type="transmembrane region" description="Helical" evidence="9">
    <location>
        <begin position="88"/>
        <end position="114"/>
    </location>
</feature>
<dbReference type="EMBL" id="CP014671">
    <property type="protein sequence ID" value="ANX04441.1"/>
    <property type="molecule type" value="Genomic_DNA"/>
</dbReference>
<keyword evidence="4 8" id="KW-1003">Cell membrane</keyword>
<dbReference type="Gene3D" id="1.20.1530.20">
    <property type="match status" value="1"/>
</dbReference>
<dbReference type="Pfam" id="PF01758">
    <property type="entry name" value="SBF"/>
    <property type="match status" value="1"/>
</dbReference>
<dbReference type="AlphaFoldDB" id="A0A1B1YUF8"/>